<dbReference type="EMBL" id="JFKE01000014">
    <property type="protein sequence ID" value="KAJ53977.1"/>
    <property type="molecule type" value="Genomic_DNA"/>
</dbReference>
<evidence type="ECO:0000313" key="2">
    <source>
        <dbReference type="Proteomes" id="UP000026249"/>
    </source>
</evidence>
<organism evidence="1 2">
    <name type="scientific">Actibacterium mucosum KCTC 23349</name>
    <dbReference type="NCBI Taxonomy" id="1454373"/>
    <lineage>
        <taxon>Bacteria</taxon>
        <taxon>Pseudomonadati</taxon>
        <taxon>Pseudomonadota</taxon>
        <taxon>Alphaproteobacteria</taxon>
        <taxon>Rhodobacterales</taxon>
        <taxon>Roseobacteraceae</taxon>
        <taxon>Actibacterium</taxon>
    </lineage>
</organism>
<dbReference type="InterPro" id="IPR046723">
    <property type="entry name" value="DUF6615"/>
</dbReference>
<keyword evidence="2" id="KW-1185">Reference proteome</keyword>
<name>A0A037ZCW7_9RHOB</name>
<proteinExistence type="predicted"/>
<dbReference type="Proteomes" id="UP000026249">
    <property type="component" value="Unassembled WGS sequence"/>
</dbReference>
<protein>
    <submittedName>
        <fullName evidence="1">Uncharacterized protein</fullName>
    </submittedName>
</protein>
<sequence>MRQGKRALGDQFAIAMHRPTCRLHLQSIRDGTMRFWPGKPNIHALGMQKYLRELSGVVWREQNNAYREGLNLQEETITECLLLQMARDLPNAGFRVRLFTREREKDTGADWVWFFKQGPCRIGFRVQAKKLYRRHDRRPGRTNQLMPGRYDGHVLKKGQTKTLIKRAGPNNPIYVFYNHDHVKNRQLFRQVSSGFKPPSFWGCSVASANFVERKKSRTLSVLHPGMRPLHELFQYGPGCGLANGLKLLDPDMETKMHDGDPDWARLQENTTEMQSYLMAENLNGIAYFDASEVGEDFFVPC</sequence>
<dbReference type="Pfam" id="PF20320">
    <property type="entry name" value="DUF6615"/>
    <property type="match status" value="1"/>
</dbReference>
<comment type="caution">
    <text evidence="1">The sequence shown here is derived from an EMBL/GenBank/DDBJ whole genome shotgun (WGS) entry which is preliminary data.</text>
</comment>
<evidence type="ECO:0000313" key="1">
    <source>
        <dbReference type="EMBL" id="KAJ53977.1"/>
    </source>
</evidence>
<reference evidence="1 2" key="1">
    <citation type="submission" date="2014-03" db="EMBL/GenBank/DDBJ databases">
        <title>Draft Genome Sequence of Actibacterium mucosum KCTC 23349, a Marine Alphaproteobacterium with Complex Ionic Requirements Isolated from Mediterranean Seawater at Malvarrosa Beach, Valencia, Spain.</title>
        <authorList>
            <person name="Arahal D.R."/>
            <person name="Shao Z."/>
            <person name="Lai Q."/>
            <person name="Pujalte M.J."/>
        </authorList>
    </citation>
    <scope>NUCLEOTIDE SEQUENCE [LARGE SCALE GENOMIC DNA]</scope>
    <source>
        <strain evidence="1 2">KCTC 23349</strain>
    </source>
</reference>
<dbReference type="AlphaFoldDB" id="A0A037ZCW7"/>
<accession>A0A037ZCW7</accession>
<gene>
    <name evidence="1" type="ORF">ACMU_04785</name>
</gene>
<dbReference type="STRING" id="1454373.ACMU_04785"/>